<dbReference type="Proteomes" id="UP001165439">
    <property type="component" value="Unassembled WGS sequence"/>
</dbReference>
<dbReference type="SUPFAM" id="SSF47413">
    <property type="entry name" value="lambda repressor-like DNA-binding domains"/>
    <property type="match status" value="1"/>
</dbReference>
<dbReference type="InterPro" id="IPR010982">
    <property type="entry name" value="Lambda_DNA-bd_dom_sf"/>
</dbReference>
<accession>A0AAW7HRW5</accession>
<evidence type="ECO:0000313" key="2">
    <source>
        <dbReference type="Proteomes" id="UP001165439"/>
    </source>
</evidence>
<proteinExistence type="predicted"/>
<dbReference type="InterPro" id="IPR000655">
    <property type="entry name" value="Cro-like"/>
</dbReference>
<comment type="caution">
    <text evidence="1">The sequence shown here is derived from an EMBL/GenBank/DDBJ whole genome shotgun (WGS) entry which is preliminary data.</text>
</comment>
<reference evidence="1" key="1">
    <citation type="submission" date="2023-06" db="EMBL/GenBank/DDBJ databases">
        <title>MBL-encoding genomic islands in Pseudomonas spp. in Poland.</title>
        <authorList>
            <person name="Urbanowicz P."/>
            <person name="Izdebski R."/>
            <person name="Biedrzycka M."/>
            <person name="Gniadkowski M."/>
        </authorList>
    </citation>
    <scope>NUCLEOTIDE SEQUENCE</scope>
    <source>
        <strain evidence="1">NMI5768_13</strain>
    </source>
</reference>
<dbReference type="InterPro" id="IPR038202">
    <property type="entry name" value="Cro_sf"/>
</dbReference>
<dbReference type="GeneID" id="83678622"/>
<organism evidence="1 2">
    <name type="scientific">Pseudomonas alloputida</name>
    <dbReference type="NCBI Taxonomy" id="1940621"/>
    <lineage>
        <taxon>Bacteria</taxon>
        <taxon>Pseudomonadati</taxon>
        <taxon>Pseudomonadota</taxon>
        <taxon>Gammaproteobacteria</taxon>
        <taxon>Pseudomonadales</taxon>
        <taxon>Pseudomonadaceae</taxon>
        <taxon>Pseudomonas</taxon>
    </lineage>
</organism>
<dbReference type="Pfam" id="PF09048">
    <property type="entry name" value="Cro"/>
    <property type="match status" value="1"/>
</dbReference>
<dbReference type="RefSeq" id="WP_082423991.1">
    <property type="nucleotide sequence ID" value="NZ_CP128540.1"/>
</dbReference>
<evidence type="ECO:0000313" key="1">
    <source>
        <dbReference type="EMBL" id="MDM3955518.1"/>
    </source>
</evidence>
<dbReference type="AlphaFoldDB" id="A0AAW7HRW5"/>
<gene>
    <name evidence="1" type="ORF">LU674_024805</name>
</gene>
<dbReference type="Gene3D" id="3.30.240.10">
    <property type="entry name" value="CRO Repressor"/>
    <property type="match status" value="1"/>
</dbReference>
<name>A0AAW7HRW5_9PSED</name>
<dbReference type="GO" id="GO:0006355">
    <property type="term" value="P:regulation of DNA-templated transcription"/>
    <property type="evidence" value="ECO:0007669"/>
    <property type="project" value="InterPro"/>
</dbReference>
<protein>
    <submittedName>
        <fullName evidence="1">Cro/CI family transcriptional regulator</fullName>
    </submittedName>
</protein>
<sequence length="97" mass="10231">MTPVSLTHFVDCRGQKDAARRLGLSQAAVSKAVRSGRTIYVVSLGADRCAAFEIRSFPAVGASGKTLADLEEMITVSVQSAQPLHGSVHSYSAEVLP</sequence>
<dbReference type="EMBL" id="JAJSRF020000001">
    <property type="protein sequence ID" value="MDM3955518.1"/>
    <property type="molecule type" value="Genomic_DNA"/>
</dbReference>
<dbReference type="GO" id="GO:0003677">
    <property type="term" value="F:DNA binding"/>
    <property type="evidence" value="ECO:0007669"/>
    <property type="project" value="InterPro"/>
</dbReference>